<sequence length="234" mass="23700" precursor="true">MHRIDSFRLSRSWYPFLSVFVAAALLAGSAEANNQSGNTRQTDSTATGGTGTGMGNLSISEGFQVERTGTVGESTSTPVGANAASAAAQSTGGTTAGRSGGLGGFGGGGGGLGAAFGNLFGNSNSQSSNNSTPPIRTRLRAAVDLSPSIGTNPTISGVTATSRLRQSSTLQPGGVYGGVSGGRYNGVAIQMQGRTAVLTGQVRTEADRRMSHLMMRLEPGVSEVQNRIELSPGR</sequence>
<evidence type="ECO:0000256" key="2">
    <source>
        <dbReference type="SAM" id="SignalP"/>
    </source>
</evidence>
<evidence type="ECO:0000313" key="3">
    <source>
        <dbReference type="EMBL" id="TWT94873.1"/>
    </source>
</evidence>
<evidence type="ECO:0000256" key="1">
    <source>
        <dbReference type="SAM" id="MobiDB-lite"/>
    </source>
</evidence>
<organism evidence="3 4">
    <name type="scientific">Neorhodopirellula pilleata</name>
    <dbReference type="NCBI Taxonomy" id="2714738"/>
    <lineage>
        <taxon>Bacteria</taxon>
        <taxon>Pseudomonadati</taxon>
        <taxon>Planctomycetota</taxon>
        <taxon>Planctomycetia</taxon>
        <taxon>Pirellulales</taxon>
        <taxon>Pirellulaceae</taxon>
        <taxon>Neorhodopirellula</taxon>
    </lineage>
</organism>
<dbReference type="Proteomes" id="UP000316213">
    <property type="component" value="Unassembled WGS sequence"/>
</dbReference>
<comment type="caution">
    <text evidence="3">The sequence shown here is derived from an EMBL/GenBank/DDBJ whole genome shotgun (WGS) entry which is preliminary data.</text>
</comment>
<feature type="chain" id="PRO_5023079424" description="BON domain protein" evidence="2">
    <location>
        <begin position="33"/>
        <end position="234"/>
    </location>
</feature>
<reference evidence="3 4" key="1">
    <citation type="submission" date="2019-02" db="EMBL/GenBank/DDBJ databases">
        <title>Deep-cultivation of Planctomycetes and their phenomic and genomic characterization uncovers novel biology.</title>
        <authorList>
            <person name="Wiegand S."/>
            <person name="Jogler M."/>
            <person name="Boedeker C."/>
            <person name="Pinto D."/>
            <person name="Vollmers J."/>
            <person name="Rivas-Marin E."/>
            <person name="Kohn T."/>
            <person name="Peeters S.H."/>
            <person name="Heuer A."/>
            <person name="Rast P."/>
            <person name="Oberbeckmann S."/>
            <person name="Bunk B."/>
            <person name="Jeske O."/>
            <person name="Meyerdierks A."/>
            <person name="Storesund J.E."/>
            <person name="Kallscheuer N."/>
            <person name="Luecker S."/>
            <person name="Lage O.M."/>
            <person name="Pohl T."/>
            <person name="Merkel B.J."/>
            <person name="Hornburger P."/>
            <person name="Mueller R.-W."/>
            <person name="Bruemmer F."/>
            <person name="Labrenz M."/>
            <person name="Spormann A.M."/>
            <person name="Op Den Camp H."/>
            <person name="Overmann J."/>
            <person name="Amann R."/>
            <person name="Jetten M.S.M."/>
            <person name="Mascher T."/>
            <person name="Medema M.H."/>
            <person name="Devos D.P."/>
            <person name="Kaster A.-K."/>
            <person name="Ovreas L."/>
            <person name="Rohde M."/>
            <person name="Galperin M.Y."/>
            <person name="Jogler C."/>
        </authorList>
    </citation>
    <scope>NUCLEOTIDE SEQUENCE [LARGE SCALE GENOMIC DNA]</scope>
    <source>
        <strain evidence="3 4">Pla100</strain>
    </source>
</reference>
<dbReference type="AlphaFoldDB" id="A0A5C6A964"/>
<evidence type="ECO:0008006" key="5">
    <source>
        <dbReference type="Google" id="ProtNLM"/>
    </source>
</evidence>
<keyword evidence="4" id="KW-1185">Reference proteome</keyword>
<keyword evidence="2" id="KW-0732">Signal</keyword>
<feature type="region of interest" description="Disordered" evidence="1">
    <location>
        <begin position="33"/>
        <end position="58"/>
    </location>
</feature>
<evidence type="ECO:0000313" key="4">
    <source>
        <dbReference type="Proteomes" id="UP000316213"/>
    </source>
</evidence>
<feature type="compositionally biased region" description="Low complexity" evidence="1">
    <location>
        <begin position="80"/>
        <end position="93"/>
    </location>
</feature>
<feature type="region of interest" description="Disordered" evidence="1">
    <location>
        <begin position="70"/>
        <end position="95"/>
    </location>
</feature>
<name>A0A5C6A964_9BACT</name>
<proteinExistence type="predicted"/>
<dbReference type="EMBL" id="SJPM01000007">
    <property type="protein sequence ID" value="TWT94873.1"/>
    <property type="molecule type" value="Genomic_DNA"/>
</dbReference>
<accession>A0A5C6A964</accession>
<protein>
    <recommendedName>
        <fullName evidence="5">BON domain protein</fullName>
    </recommendedName>
</protein>
<feature type="signal peptide" evidence="2">
    <location>
        <begin position="1"/>
        <end position="32"/>
    </location>
</feature>
<gene>
    <name evidence="3" type="ORF">Pla100_34440</name>
</gene>